<feature type="compositionally biased region" description="Polar residues" evidence="1">
    <location>
        <begin position="99"/>
        <end position="111"/>
    </location>
</feature>
<dbReference type="EMBL" id="JAKKPZ010000042">
    <property type="protein sequence ID" value="KAI1707183.1"/>
    <property type="molecule type" value="Genomic_DNA"/>
</dbReference>
<proteinExistence type="predicted"/>
<protein>
    <submittedName>
        <fullName evidence="2">Uncharacterized protein</fullName>
    </submittedName>
</protein>
<sequence length="117" mass="13149">MERISGYLSQRQSTANTWEYLTALKALDCQQSKCPKPVRSLPHSPATQKNNGDYGTFRKVHFITTEERSRDMIATGTPKSTQRPNNRPSDDDQPRSSSNARSIQPEVSQGQVRLAGR</sequence>
<keyword evidence="3" id="KW-1185">Reference proteome</keyword>
<accession>A0AAD4QX84</accession>
<feature type="region of interest" description="Disordered" evidence="1">
    <location>
        <begin position="33"/>
        <end position="117"/>
    </location>
</feature>
<organism evidence="2 3">
    <name type="scientific">Ditylenchus destructor</name>
    <dbReference type="NCBI Taxonomy" id="166010"/>
    <lineage>
        <taxon>Eukaryota</taxon>
        <taxon>Metazoa</taxon>
        <taxon>Ecdysozoa</taxon>
        <taxon>Nematoda</taxon>
        <taxon>Chromadorea</taxon>
        <taxon>Rhabditida</taxon>
        <taxon>Tylenchina</taxon>
        <taxon>Tylenchomorpha</taxon>
        <taxon>Sphaerularioidea</taxon>
        <taxon>Anguinidae</taxon>
        <taxon>Anguininae</taxon>
        <taxon>Ditylenchus</taxon>
    </lineage>
</organism>
<evidence type="ECO:0000313" key="2">
    <source>
        <dbReference type="EMBL" id="KAI1707183.1"/>
    </source>
</evidence>
<gene>
    <name evidence="2" type="ORF">DdX_12559</name>
</gene>
<dbReference type="AlphaFoldDB" id="A0AAD4QX84"/>
<name>A0AAD4QX84_9BILA</name>
<dbReference type="Proteomes" id="UP001201812">
    <property type="component" value="Unassembled WGS sequence"/>
</dbReference>
<feature type="compositionally biased region" description="Polar residues" evidence="1">
    <location>
        <begin position="77"/>
        <end position="86"/>
    </location>
</feature>
<comment type="caution">
    <text evidence="2">The sequence shown here is derived from an EMBL/GenBank/DDBJ whole genome shotgun (WGS) entry which is preliminary data.</text>
</comment>
<evidence type="ECO:0000313" key="3">
    <source>
        <dbReference type="Proteomes" id="UP001201812"/>
    </source>
</evidence>
<reference evidence="2" key="1">
    <citation type="submission" date="2022-01" db="EMBL/GenBank/DDBJ databases">
        <title>Genome Sequence Resource for Two Populations of Ditylenchus destructor, the Migratory Endoparasitic Phytonematode.</title>
        <authorList>
            <person name="Zhang H."/>
            <person name="Lin R."/>
            <person name="Xie B."/>
        </authorList>
    </citation>
    <scope>NUCLEOTIDE SEQUENCE</scope>
    <source>
        <strain evidence="2">BazhouSP</strain>
    </source>
</reference>
<evidence type="ECO:0000256" key="1">
    <source>
        <dbReference type="SAM" id="MobiDB-lite"/>
    </source>
</evidence>